<keyword evidence="10" id="KW-0238">DNA-binding</keyword>
<evidence type="ECO:0000256" key="11">
    <source>
        <dbReference type="ARBA" id="ARBA00023268"/>
    </source>
</evidence>
<dbReference type="EMBL" id="VWZP01003412">
    <property type="protein sequence ID" value="NXH41572.1"/>
    <property type="molecule type" value="Genomic_DNA"/>
</dbReference>
<dbReference type="InterPro" id="IPR002156">
    <property type="entry name" value="RNaseH_domain"/>
</dbReference>
<gene>
    <name evidence="16" type="primary">Ervk25</name>
    <name evidence="16" type="ORF">DICEXI_R11546</name>
</gene>
<dbReference type="EC" id="2.7.7.49" evidence="1"/>
<dbReference type="Pfam" id="PF06817">
    <property type="entry name" value="RVT_thumb"/>
    <property type="match status" value="1"/>
</dbReference>
<keyword evidence="12" id="KW-0863">Zinc-finger</keyword>
<dbReference type="AlphaFoldDB" id="A0A7K9JUM2"/>
<dbReference type="PROSITE" id="PS50879">
    <property type="entry name" value="RNASE_H_1"/>
    <property type="match status" value="1"/>
</dbReference>
<evidence type="ECO:0000313" key="17">
    <source>
        <dbReference type="Proteomes" id="UP000523279"/>
    </source>
</evidence>
<evidence type="ECO:0000256" key="12">
    <source>
        <dbReference type="PROSITE-ProRule" id="PRU00450"/>
    </source>
</evidence>
<evidence type="ECO:0000256" key="3">
    <source>
        <dbReference type="ARBA" id="ARBA00022695"/>
    </source>
</evidence>
<feature type="domain" description="Integrase-type" evidence="13">
    <location>
        <begin position="381"/>
        <end position="422"/>
    </location>
</feature>
<dbReference type="PANTHER" id="PTHR41694">
    <property type="entry name" value="ENDOGENOUS RETROVIRUS GROUP K MEMBER POL PROTEIN"/>
    <property type="match status" value="1"/>
</dbReference>
<reference evidence="16 17" key="1">
    <citation type="submission" date="2019-09" db="EMBL/GenBank/DDBJ databases">
        <title>Bird 10,000 Genomes (B10K) Project - Family phase.</title>
        <authorList>
            <person name="Zhang G."/>
        </authorList>
    </citation>
    <scope>NUCLEOTIDE SEQUENCE [LARGE SCALE GENOMIC DNA]</scope>
    <source>
        <strain evidence="16">B10K-DU-001-34</strain>
        <tissue evidence="16">Muscle</tissue>
    </source>
</reference>
<keyword evidence="4" id="KW-0540">Nuclease</keyword>
<dbReference type="Gene3D" id="1.10.10.200">
    <property type="match status" value="1"/>
</dbReference>
<dbReference type="GO" id="GO:0015074">
    <property type="term" value="P:DNA integration"/>
    <property type="evidence" value="ECO:0007669"/>
    <property type="project" value="InterPro"/>
</dbReference>
<dbReference type="Proteomes" id="UP000523279">
    <property type="component" value="Unassembled WGS sequence"/>
</dbReference>
<protein>
    <recommendedName>
        <fullName evidence="1">RNA-directed DNA polymerase</fullName>
        <ecNumber evidence="1">2.7.7.49</ecNumber>
    </recommendedName>
</protein>
<dbReference type="InterPro" id="IPR010661">
    <property type="entry name" value="RVT_thumb"/>
</dbReference>
<dbReference type="Gene3D" id="3.30.420.10">
    <property type="entry name" value="Ribonuclease H-like superfamily/Ribonuclease H"/>
    <property type="match status" value="2"/>
</dbReference>
<dbReference type="InterPro" id="IPR036397">
    <property type="entry name" value="RNaseH_sf"/>
</dbReference>
<evidence type="ECO:0000259" key="13">
    <source>
        <dbReference type="PROSITE" id="PS50876"/>
    </source>
</evidence>
<evidence type="ECO:0000313" key="16">
    <source>
        <dbReference type="EMBL" id="NXH41572.1"/>
    </source>
</evidence>
<evidence type="ECO:0000256" key="4">
    <source>
        <dbReference type="ARBA" id="ARBA00022722"/>
    </source>
</evidence>
<keyword evidence="3" id="KW-0548">Nucleotidyltransferase</keyword>
<dbReference type="PANTHER" id="PTHR41694:SF4">
    <property type="entry name" value="ENDOGENOUS RETROVIRUS GROUP K MEMBER 10 POL PROTEIN-RELATED"/>
    <property type="match status" value="1"/>
</dbReference>
<dbReference type="Gene3D" id="3.30.70.270">
    <property type="match status" value="1"/>
</dbReference>
<dbReference type="Pfam" id="PF00075">
    <property type="entry name" value="RNase_H"/>
    <property type="match status" value="1"/>
</dbReference>
<dbReference type="GO" id="GO:0003677">
    <property type="term" value="F:DNA binding"/>
    <property type="evidence" value="ECO:0007669"/>
    <property type="project" value="UniProtKB-KW"/>
</dbReference>
<dbReference type="GO" id="GO:0003964">
    <property type="term" value="F:RNA-directed DNA polymerase activity"/>
    <property type="evidence" value="ECO:0007669"/>
    <property type="project" value="UniProtKB-KW"/>
</dbReference>
<keyword evidence="9" id="KW-0695">RNA-directed DNA polymerase</keyword>
<dbReference type="InterPro" id="IPR043128">
    <property type="entry name" value="Rev_trsase/Diguanyl_cyclase"/>
</dbReference>
<evidence type="ECO:0000256" key="10">
    <source>
        <dbReference type="ARBA" id="ARBA00023125"/>
    </source>
</evidence>
<feature type="domain" description="Integrase catalytic" evidence="15">
    <location>
        <begin position="431"/>
        <end position="480"/>
    </location>
</feature>
<feature type="non-terminal residue" evidence="16">
    <location>
        <position position="1"/>
    </location>
</feature>
<dbReference type="InterPro" id="IPR003308">
    <property type="entry name" value="Integrase_Zn-bd_dom_N"/>
</dbReference>
<keyword evidence="11" id="KW-0511">Multifunctional enzyme</keyword>
<dbReference type="InterPro" id="IPR043502">
    <property type="entry name" value="DNA/RNA_pol_sf"/>
</dbReference>
<evidence type="ECO:0000256" key="5">
    <source>
        <dbReference type="ARBA" id="ARBA00022723"/>
    </source>
</evidence>
<feature type="non-terminal residue" evidence="16">
    <location>
        <position position="480"/>
    </location>
</feature>
<feature type="domain" description="RNase H type-1" evidence="14">
    <location>
        <begin position="236"/>
        <end position="374"/>
    </location>
</feature>
<proteinExistence type="predicted"/>
<evidence type="ECO:0000256" key="9">
    <source>
        <dbReference type="ARBA" id="ARBA00022918"/>
    </source>
</evidence>
<dbReference type="InterPro" id="IPR012337">
    <property type="entry name" value="RNaseH-like_sf"/>
</dbReference>
<evidence type="ECO:0000256" key="6">
    <source>
        <dbReference type="ARBA" id="ARBA00022759"/>
    </source>
</evidence>
<dbReference type="SUPFAM" id="SSF46919">
    <property type="entry name" value="N-terminal Zn binding domain of HIV integrase"/>
    <property type="match status" value="1"/>
</dbReference>
<dbReference type="PROSITE" id="PS50876">
    <property type="entry name" value="ZF_INTEGRASE"/>
    <property type="match status" value="1"/>
</dbReference>
<dbReference type="GO" id="GO:0008270">
    <property type="term" value="F:zinc ion binding"/>
    <property type="evidence" value="ECO:0007669"/>
    <property type="project" value="UniProtKB-KW"/>
</dbReference>
<keyword evidence="6" id="KW-0255">Endonuclease</keyword>
<accession>A0A7K9JUM2</accession>
<name>A0A7K9JUM2_9PASE</name>
<dbReference type="SUPFAM" id="SSF56672">
    <property type="entry name" value="DNA/RNA polymerases"/>
    <property type="match status" value="1"/>
</dbReference>
<dbReference type="InterPro" id="IPR001584">
    <property type="entry name" value="Integrase_cat-core"/>
</dbReference>
<keyword evidence="8" id="KW-0862">Zinc</keyword>
<evidence type="ECO:0000259" key="14">
    <source>
        <dbReference type="PROSITE" id="PS50879"/>
    </source>
</evidence>
<organism evidence="16 17">
    <name type="scientific">Dicaeum eximium</name>
    <dbReference type="NCBI Taxonomy" id="667154"/>
    <lineage>
        <taxon>Eukaryota</taxon>
        <taxon>Metazoa</taxon>
        <taxon>Chordata</taxon>
        <taxon>Craniata</taxon>
        <taxon>Vertebrata</taxon>
        <taxon>Euteleostomi</taxon>
        <taxon>Archelosauria</taxon>
        <taxon>Archosauria</taxon>
        <taxon>Dinosauria</taxon>
        <taxon>Saurischia</taxon>
        <taxon>Theropoda</taxon>
        <taxon>Coelurosauria</taxon>
        <taxon>Aves</taxon>
        <taxon>Neognathae</taxon>
        <taxon>Neoaves</taxon>
        <taxon>Telluraves</taxon>
        <taxon>Australaves</taxon>
        <taxon>Passeriformes</taxon>
        <taxon>Passeroidea</taxon>
        <taxon>Dicaeidae</taxon>
        <taxon>Dicaeum</taxon>
    </lineage>
</organism>
<evidence type="ECO:0000256" key="7">
    <source>
        <dbReference type="ARBA" id="ARBA00022801"/>
    </source>
</evidence>
<evidence type="ECO:0000256" key="2">
    <source>
        <dbReference type="ARBA" id="ARBA00022679"/>
    </source>
</evidence>
<dbReference type="PROSITE" id="PS50994">
    <property type="entry name" value="INTEGRASE"/>
    <property type="match status" value="1"/>
</dbReference>
<dbReference type="InterPro" id="IPR017856">
    <property type="entry name" value="Integrase-like_N"/>
</dbReference>
<dbReference type="GO" id="GO:0004523">
    <property type="term" value="F:RNA-DNA hybrid ribonuclease activity"/>
    <property type="evidence" value="ECO:0007669"/>
    <property type="project" value="InterPro"/>
</dbReference>
<evidence type="ECO:0000256" key="8">
    <source>
        <dbReference type="ARBA" id="ARBA00022833"/>
    </source>
</evidence>
<dbReference type="Pfam" id="PF02022">
    <property type="entry name" value="Integrase_Zn"/>
    <property type="match status" value="1"/>
</dbReference>
<keyword evidence="17" id="KW-1185">Reference proteome</keyword>
<evidence type="ECO:0000259" key="15">
    <source>
        <dbReference type="PROSITE" id="PS50994"/>
    </source>
</evidence>
<keyword evidence="2" id="KW-0808">Transferase</keyword>
<keyword evidence="5" id="KW-0479">Metal-binding</keyword>
<comment type="caution">
    <text evidence="16">The sequence shown here is derived from an EMBL/GenBank/DDBJ whole genome shotgun (WGS) entry which is preliminary data.</text>
</comment>
<evidence type="ECO:0000256" key="1">
    <source>
        <dbReference type="ARBA" id="ARBA00012493"/>
    </source>
</evidence>
<keyword evidence="7" id="KW-0378">Hydrolase</keyword>
<dbReference type="SUPFAM" id="SSF53098">
    <property type="entry name" value="Ribonuclease H-like"/>
    <property type="match status" value="2"/>
</dbReference>
<dbReference type="GO" id="GO:0035613">
    <property type="term" value="F:RNA stem-loop binding"/>
    <property type="evidence" value="ECO:0007669"/>
    <property type="project" value="TreeGrafter"/>
</dbReference>
<sequence length="480" mass="54588">GLDIAPEKVQLTSPIRFLGLLILERTITPQPMKILDEPTNLHQLQRLCGSINWLRPFLGISTKDLSPLFQLLRGPDALTSPRTMTPEARATLQLVADRMSSRKVCRCDPSLPFRFARVIFQWTPDGSVPTQGDPLYIIEWVFLPHTPSKTLTTPIEQVSNLVTRARLRLRDMAGCDFTCIHLPWKNSEMEPIWQENQTFQLAFDSFPGRVSVNYPKHKIFTETFKLMPRTMRSKTPLDALNVYTDGLGRSKKSVIVRRDPDTREWESDVQIVEGSPQIVELAAVVRAFQKFNNLAFNLITDSAYVAGVVQRAEHSVLKEVENERLFSLLFQLVRLLSHRKQPYFVMHVRSHTDLPGPICEGNRKADRMAMTARLVNSNLPYIFEQAKMSHAFFHQNAPALTRMFRITQAQARAIVTACPQCQACALPTLTAGVNPRGLESNEIWQTDVTHFPSFGRLKYVHVSIDTFSHAIYVSLHTGEK</sequence>